<dbReference type="GO" id="GO:0003700">
    <property type="term" value="F:DNA-binding transcription factor activity"/>
    <property type="evidence" value="ECO:0007669"/>
    <property type="project" value="TreeGrafter"/>
</dbReference>
<evidence type="ECO:0000256" key="1">
    <source>
        <dbReference type="ARBA" id="ARBA00023015"/>
    </source>
</evidence>
<evidence type="ECO:0000259" key="4">
    <source>
        <dbReference type="PROSITE" id="PS50977"/>
    </source>
</evidence>
<dbReference type="InterPro" id="IPR050109">
    <property type="entry name" value="HTH-type_TetR-like_transc_reg"/>
</dbReference>
<feature type="domain" description="HTH tetR-type" evidence="4">
    <location>
        <begin position="16"/>
        <end position="76"/>
    </location>
</feature>
<dbReference type="PRINTS" id="PR00455">
    <property type="entry name" value="HTHTETR"/>
</dbReference>
<reference evidence="5" key="1">
    <citation type="submission" date="2019-08" db="EMBL/GenBank/DDBJ databases">
        <authorList>
            <person name="Kucharzyk K."/>
            <person name="Murdoch R.W."/>
            <person name="Higgins S."/>
            <person name="Loffler F."/>
        </authorList>
    </citation>
    <scope>NUCLEOTIDE SEQUENCE</scope>
</reference>
<organism evidence="5">
    <name type="scientific">bioreactor metagenome</name>
    <dbReference type="NCBI Taxonomy" id="1076179"/>
    <lineage>
        <taxon>unclassified sequences</taxon>
        <taxon>metagenomes</taxon>
        <taxon>ecological metagenomes</taxon>
    </lineage>
</organism>
<proteinExistence type="predicted"/>
<sequence>MNKNESPTPRKRKKGLETTDRILRASAELFAANGFDAVSLTQIAEASGMRESSLYNHFSGKNAILEALFEIFRSSAPLFRPSPEELDRLLPHMTPEEIMKHILLYFGSHGDDFVERIAMVITNEKFKNPEAAAIYYACIVREPSAYYEALFEKMISRGMIRSLDARMFAEQYNYVSIALTKEYFMAKNGLADLESVVRYMVKTLRFFCSLMQAEA</sequence>
<dbReference type="PANTHER" id="PTHR30055">
    <property type="entry name" value="HTH-TYPE TRANSCRIPTIONAL REGULATOR RUTR"/>
    <property type="match status" value="1"/>
</dbReference>
<dbReference type="SUPFAM" id="SSF46689">
    <property type="entry name" value="Homeodomain-like"/>
    <property type="match status" value="1"/>
</dbReference>
<comment type="caution">
    <text evidence="5">The sequence shown here is derived from an EMBL/GenBank/DDBJ whole genome shotgun (WGS) entry which is preliminary data.</text>
</comment>
<dbReference type="Pfam" id="PF00440">
    <property type="entry name" value="TetR_N"/>
    <property type="match status" value="1"/>
</dbReference>
<evidence type="ECO:0000313" key="5">
    <source>
        <dbReference type="EMBL" id="MPM04415.1"/>
    </source>
</evidence>
<dbReference type="GO" id="GO:0000976">
    <property type="term" value="F:transcription cis-regulatory region binding"/>
    <property type="evidence" value="ECO:0007669"/>
    <property type="project" value="TreeGrafter"/>
</dbReference>
<dbReference type="InterPro" id="IPR009057">
    <property type="entry name" value="Homeodomain-like_sf"/>
</dbReference>
<dbReference type="PROSITE" id="PS50977">
    <property type="entry name" value="HTH_TETR_2"/>
    <property type="match status" value="1"/>
</dbReference>
<gene>
    <name evidence="5" type="ORF">SDC9_50692</name>
</gene>
<dbReference type="EMBL" id="VSSQ01001037">
    <property type="protein sequence ID" value="MPM04415.1"/>
    <property type="molecule type" value="Genomic_DNA"/>
</dbReference>
<keyword evidence="3" id="KW-0804">Transcription</keyword>
<keyword evidence="2" id="KW-0238">DNA-binding</keyword>
<keyword evidence="1" id="KW-0805">Transcription regulation</keyword>
<evidence type="ECO:0000256" key="3">
    <source>
        <dbReference type="ARBA" id="ARBA00023163"/>
    </source>
</evidence>
<dbReference type="Gene3D" id="1.10.357.10">
    <property type="entry name" value="Tetracycline Repressor, domain 2"/>
    <property type="match status" value="1"/>
</dbReference>
<dbReference type="InterPro" id="IPR001647">
    <property type="entry name" value="HTH_TetR"/>
</dbReference>
<dbReference type="PANTHER" id="PTHR30055:SF238">
    <property type="entry name" value="MYCOFACTOCIN BIOSYNTHESIS TRANSCRIPTIONAL REGULATOR MFTR-RELATED"/>
    <property type="match status" value="1"/>
</dbReference>
<accession>A0A644WKK6</accession>
<name>A0A644WKK6_9ZZZZ</name>
<dbReference type="AlphaFoldDB" id="A0A644WKK6"/>
<protein>
    <recommendedName>
        <fullName evidence="4">HTH tetR-type domain-containing protein</fullName>
    </recommendedName>
</protein>
<evidence type="ECO:0000256" key="2">
    <source>
        <dbReference type="ARBA" id="ARBA00023125"/>
    </source>
</evidence>